<dbReference type="InterPro" id="IPR029062">
    <property type="entry name" value="Class_I_gatase-like"/>
</dbReference>
<keyword evidence="1" id="KW-0808">Transferase</keyword>
<dbReference type="PANTHER" id="PTHR43235:SF1">
    <property type="entry name" value="GLUTAMINE AMIDOTRANSFERASE PB2B2.05-RELATED"/>
    <property type="match status" value="1"/>
</dbReference>
<name>A0A7W7T1L4_9PSEU</name>
<dbReference type="CDD" id="cd01745">
    <property type="entry name" value="GATase1_2"/>
    <property type="match status" value="1"/>
</dbReference>
<dbReference type="PANTHER" id="PTHR43235">
    <property type="entry name" value="GLUTAMINE AMIDOTRANSFERASE PB2B2.05-RELATED"/>
    <property type="match status" value="1"/>
</dbReference>
<evidence type="ECO:0000313" key="2">
    <source>
        <dbReference type="Proteomes" id="UP000542674"/>
    </source>
</evidence>
<keyword evidence="1" id="KW-0315">Glutamine amidotransferase</keyword>
<comment type="caution">
    <text evidence="1">The sequence shown here is derived from an EMBL/GenBank/DDBJ whole genome shotgun (WGS) entry which is preliminary data.</text>
</comment>
<organism evidence="1 2">
    <name type="scientific">Saccharothrix violaceirubra</name>
    <dbReference type="NCBI Taxonomy" id="413306"/>
    <lineage>
        <taxon>Bacteria</taxon>
        <taxon>Bacillati</taxon>
        <taxon>Actinomycetota</taxon>
        <taxon>Actinomycetes</taxon>
        <taxon>Pseudonocardiales</taxon>
        <taxon>Pseudonocardiaceae</taxon>
        <taxon>Saccharothrix</taxon>
    </lineage>
</organism>
<keyword evidence="2" id="KW-1185">Reference proteome</keyword>
<proteinExistence type="predicted"/>
<dbReference type="PROSITE" id="PS51273">
    <property type="entry name" value="GATASE_TYPE_1"/>
    <property type="match status" value="1"/>
</dbReference>
<evidence type="ECO:0000313" key="1">
    <source>
        <dbReference type="EMBL" id="MBB4964869.1"/>
    </source>
</evidence>
<dbReference type="GO" id="GO:0005829">
    <property type="term" value="C:cytosol"/>
    <property type="evidence" value="ECO:0007669"/>
    <property type="project" value="TreeGrafter"/>
</dbReference>
<dbReference type="EMBL" id="JACHJS010000001">
    <property type="protein sequence ID" value="MBB4964869.1"/>
    <property type="molecule type" value="Genomic_DNA"/>
</dbReference>
<dbReference type="SUPFAM" id="SSF52317">
    <property type="entry name" value="Class I glutamine amidotransferase-like"/>
    <property type="match status" value="1"/>
</dbReference>
<protein>
    <submittedName>
        <fullName evidence="1">Putative glutamine amidotransferase</fullName>
    </submittedName>
</protein>
<dbReference type="Gene3D" id="3.40.50.880">
    <property type="match status" value="1"/>
</dbReference>
<accession>A0A7W7T1L4</accession>
<dbReference type="GO" id="GO:0033969">
    <property type="term" value="F:gamma-glutamyl-gamma-aminobutyrate hydrolase activity"/>
    <property type="evidence" value="ECO:0007669"/>
    <property type="project" value="TreeGrafter"/>
</dbReference>
<dbReference type="Pfam" id="PF07722">
    <property type="entry name" value="Peptidase_C26"/>
    <property type="match status" value="1"/>
</dbReference>
<dbReference type="GO" id="GO:0006598">
    <property type="term" value="P:polyamine catabolic process"/>
    <property type="evidence" value="ECO:0007669"/>
    <property type="project" value="TreeGrafter"/>
</dbReference>
<dbReference type="InterPro" id="IPR044668">
    <property type="entry name" value="PuuD-like"/>
</dbReference>
<sequence length="212" mass="22109">MEHTAAGEAAVLYRDYVDSVARAGGNPVLVPPAGVWDADAIAFLDALVFTGGPDLDPALYGRCRDARTGPSRPDRDAAELDLARAALKRDLPVLGVCRGMQLLNVVRGGTLRQHVEGHDPEHGHTGIAVAPGTRLSSIVGMATTVHCHHHQAVDVPGDGLRVVARAADGTVEAVELVGARFVVGVQSHPEADSEDDRLFAALVDAAAGSPAW</sequence>
<reference evidence="1 2" key="1">
    <citation type="submission" date="2020-08" db="EMBL/GenBank/DDBJ databases">
        <title>Sequencing the genomes of 1000 actinobacteria strains.</title>
        <authorList>
            <person name="Klenk H.-P."/>
        </authorList>
    </citation>
    <scope>NUCLEOTIDE SEQUENCE [LARGE SCALE GENOMIC DNA]</scope>
    <source>
        <strain evidence="1 2">DSM 45084</strain>
    </source>
</reference>
<gene>
    <name evidence="1" type="ORF">F4559_002228</name>
</gene>
<dbReference type="AlphaFoldDB" id="A0A7W7T1L4"/>
<dbReference type="Proteomes" id="UP000542674">
    <property type="component" value="Unassembled WGS sequence"/>
</dbReference>
<dbReference type="InterPro" id="IPR011697">
    <property type="entry name" value="Peptidase_C26"/>
</dbReference>
<dbReference type="GO" id="GO:0016740">
    <property type="term" value="F:transferase activity"/>
    <property type="evidence" value="ECO:0007669"/>
    <property type="project" value="UniProtKB-KW"/>
</dbReference>